<keyword evidence="1" id="KW-1133">Transmembrane helix</keyword>
<keyword evidence="1" id="KW-0472">Membrane</keyword>
<dbReference type="InterPro" id="IPR018730">
    <property type="entry name" value="DUF2273"/>
</dbReference>
<comment type="caution">
    <text evidence="2">The sequence shown here is derived from an EMBL/GenBank/DDBJ whole genome shotgun (WGS) entry which is preliminary data.</text>
</comment>
<reference evidence="2 3" key="1">
    <citation type="submission" date="2021-03" db="EMBL/GenBank/DDBJ databases">
        <title>Genomic Encyclopedia of Type Strains, Phase IV (KMG-IV): sequencing the most valuable type-strain genomes for metagenomic binning, comparative biology and taxonomic classification.</title>
        <authorList>
            <person name="Goeker M."/>
        </authorList>
    </citation>
    <scope>NUCLEOTIDE SEQUENCE [LARGE SCALE GENOMIC DNA]</scope>
    <source>
        <strain evidence="2 3">DSM 27138</strain>
    </source>
</reference>
<evidence type="ECO:0000313" key="3">
    <source>
        <dbReference type="Proteomes" id="UP001519289"/>
    </source>
</evidence>
<organism evidence="2 3">
    <name type="scientific">Symbiobacterium terraclitae</name>
    <dbReference type="NCBI Taxonomy" id="557451"/>
    <lineage>
        <taxon>Bacteria</taxon>
        <taxon>Bacillati</taxon>
        <taxon>Bacillota</taxon>
        <taxon>Clostridia</taxon>
        <taxon>Eubacteriales</taxon>
        <taxon>Symbiobacteriaceae</taxon>
        <taxon>Symbiobacterium</taxon>
    </lineage>
</organism>
<protein>
    <submittedName>
        <fullName evidence="2">Membrane protein</fullName>
    </submittedName>
</protein>
<gene>
    <name evidence="2" type="ORF">J2Z79_000058</name>
</gene>
<proteinExistence type="predicted"/>
<accession>A0ABS4JMB4</accession>
<sequence length="76" mass="8806">MNWEWLREVAEEHRYKIVGGLGGFVFALLVVRFGWWALFILFCTGIGYWVGKRLDEGPESLMQILERLLPPGGRQP</sequence>
<evidence type="ECO:0000313" key="2">
    <source>
        <dbReference type="EMBL" id="MBP2016685.1"/>
    </source>
</evidence>
<keyword evidence="3" id="KW-1185">Reference proteome</keyword>
<dbReference type="Proteomes" id="UP001519289">
    <property type="component" value="Unassembled WGS sequence"/>
</dbReference>
<dbReference type="RefSeq" id="WP_209464848.1">
    <property type="nucleotide sequence ID" value="NZ_JAGGLG010000001.1"/>
</dbReference>
<dbReference type="Pfam" id="PF10031">
    <property type="entry name" value="DUF2273"/>
    <property type="match status" value="1"/>
</dbReference>
<evidence type="ECO:0000256" key="1">
    <source>
        <dbReference type="SAM" id="Phobius"/>
    </source>
</evidence>
<keyword evidence="1" id="KW-0812">Transmembrane</keyword>
<feature type="transmembrane region" description="Helical" evidence="1">
    <location>
        <begin position="21"/>
        <end position="50"/>
    </location>
</feature>
<dbReference type="EMBL" id="JAGGLG010000001">
    <property type="protein sequence ID" value="MBP2016685.1"/>
    <property type="molecule type" value="Genomic_DNA"/>
</dbReference>
<name>A0ABS4JMB4_9FIRM</name>